<dbReference type="InParanoid" id="A2DQF1"/>
<feature type="compositionally biased region" description="Basic and acidic residues" evidence="1">
    <location>
        <begin position="1"/>
        <end position="19"/>
    </location>
</feature>
<reference evidence="2" key="1">
    <citation type="submission" date="2006-10" db="EMBL/GenBank/DDBJ databases">
        <authorList>
            <person name="Amadeo P."/>
            <person name="Zhao Q."/>
            <person name="Wortman J."/>
            <person name="Fraser-Liggett C."/>
            <person name="Carlton J."/>
        </authorList>
    </citation>
    <scope>NUCLEOTIDE SEQUENCE</scope>
    <source>
        <strain evidence="2">G3</strain>
    </source>
</reference>
<proteinExistence type="predicted"/>
<dbReference type="VEuPathDB" id="TrichDB:TVAG_320030"/>
<dbReference type="RefSeq" id="XP_001330777.1">
    <property type="nucleotide sequence ID" value="XM_001330741.1"/>
</dbReference>
<evidence type="ECO:0000313" key="3">
    <source>
        <dbReference type="Proteomes" id="UP000001542"/>
    </source>
</evidence>
<reference evidence="2" key="2">
    <citation type="journal article" date="2007" name="Science">
        <title>Draft genome sequence of the sexually transmitted pathogen Trichomonas vaginalis.</title>
        <authorList>
            <person name="Carlton J.M."/>
            <person name="Hirt R.P."/>
            <person name="Silva J.C."/>
            <person name="Delcher A.L."/>
            <person name="Schatz M."/>
            <person name="Zhao Q."/>
            <person name="Wortman J.R."/>
            <person name="Bidwell S.L."/>
            <person name="Alsmark U.C.M."/>
            <person name="Besteiro S."/>
            <person name="Sicheritz-Ponten T."/>
            <person name="Noel C.J."/>
            <person name="Dacks J.B."/>
            <person name="Foster P.G."/>
            <person name="Simillion C."/>
            <person name="Van de Peer Y."/>
            <person name="Miranda-Saavedra D."/>
            <person name="Barton G.J."/>
            <person name="Westrop G.D."/>
            <person name="Mueller S."/>
            <person name="Dessi D."/>
            <person name="Fiori P.L."/>
            <person name="Ren Q."/>
            <person name="Paulsen I."/>
            <person name="Zhang H."/>
            <person name="Bastida-Corcuera F.D."/>
            <person name="Simoes-Barbosa A."/>
            <person name="Brown M.T."/>
            <person name="Hayes R.D."/>
            <person name="Mukherjee M."/>
            <person name="Okumura C.Y."/>
            <person name="Schneider R."/>
            <person name="Smith A.J."/>
            <person name="Vanacova S."/>
            <person name="Villalvazo M."/>
            <person name="Haas B.J."/>
            <person name="Pertea M."/>
            <person name="Feldblyum T.V."/>
            <person name="Utterback T.R."/>
            <person name="Shu C.L."/>
            <person name="Osoegawa K."/>
            <person name="de Jong P.J."/>
            <person name="Hrdy I."/>
            <person name="Horvathova L."/>
            <person name="Zubacova Z."/>
            <person name="Dolezal P."/>
            <person name="Malik S.B."/>
            <person name="Logsdon J.M. Jr."/>
            <person name="Henze K."/>
            <person name="Gupta A."/>
            <person name="Wang C.C."/>
            <person name="Dunne R.L."/>
            <person name="Upcroft J.A."/>
            <person name="Upcroft P."/>
            <person name="White O."/>
            <person name="Salzberg S.L."/>
            <person name="Tang P."/>
            <person name="Chiu C.-H."/>
            <person name="Lee Y.-S."/>
            <person name="Embley T.M."/>
            <person name="Coombs G.H."/>
            <person name="Mottram J.C."/>
            <person name="Tachezy J."/>
            <person name="Fraser-Liggett C.M."/>
            <person name="Johnson P.J."/>
        </authorList>
    </citation>
    <scope>NUCLEOTIDE SEQUENCE [LARGE SCALE GENOMIC DNA]</scope>
    <source>
        <strain evidence="2">G3</strain>
    </source>
</reference>
<dbReference type="AlphaFoldDB" id="A2DQF1"/>
<dbReference type="SMR" id="A2DQF1"/>
<accession>A2DQF1</accession>
<sequence>MNYEEILKQQVEAEREKTPTEASRPHTPGKIQKKVLVPLEDPDNVETEVKYPVKEPPPRVAQMAEMSTQSTETETTTEEKPTQPEISGIPQNYHKPNQAYLKSYRKEMESKKVKKGPSLFEKAMAPPPKPLQRTLFTYFDLLSEKE</sequence>
<evidence type="ECO:0000313" key="2">
    <source>
        <dbReference type="EMBL" id="EAY17408.1"/>
    </source>
</evidence>
<gene>
    <name evidence="2" type="ORF">TVAG_320030</name>
</gene>
<name>A2DQF1_TRIV3</name>
<organism evidence="2 3">
    <name type="scientific">Trichomonas vaginalis (strain ATCC PRA-98 / G3)</name>
    <dbReference type="NCBI Taxonomy" id="412133"/>
    <lineage>
        <taxon>Eukaryota</taxon>
        <taxon>Metamonada</taxon>
        <taxon>Parabasalia</taxon>
        <taxon>Trichomonadida</taxon>
        <taxon>Trichomonadidae</taxon>
        <taxon>Trichomonas</taxon>
    </lineage>
</organism>
<evidence type="ECO:0000256" key="1">
    <source>
        <dbReference type="SAM" id="MobiDB-lite"/>
    </source>
</evidence>
<protein>
    <submittedName>
        <fullName evidence="2">Uncharacterized protein</fullName>
    </submittedName>
</protein>
<feature type="compositionally biased region" description="Basic and acidic residues" evidence="1">
    <location>
        <begin position="47"/>
        <end position="57"/>
    </location>
</feature>
<dbReference type="KEGG" id="tva:4775425"/>
<keyword evidence="3" id="KW-1185">Reference proteome</keyword>
<feature type="region of interest" description="Disordered" evidence="1">
    <location>
        <begin position="1"/>
        <end position="95"/>
    </location>
</feature>
<dbReference type="Proteomes" id="UP000001542">
    <property type="component" value="Unassembled WGS sequence"/>
</dbReference>
<dbReference type="VEuPathDB" id="TrichDB:TVAGG3_1009890"/>
<dbReference type="EMBL" id="DS113231">
    <property type="protein sequence ID" value="EAY17408.1"/>
    <property type="molecule type" value="Genomic_DNA"/>
</dbReference>